<feature type="domain" description="C2H2-type" evidence="9">
    <location>
        <begin position="39"/>
        <end position="66"/>
    </location>
</feature>
<evidence type="ECO:0000256" key="2">
    <source>
        <dbReference type="ARBA" id="ARBA00006991"/>
    </source>
</evidence>
<dbReference type="SMART" id="SM00355">
    <property type="entry name" value="ZnF_C2H2"/>
    <property type="match status" value="3"/>
</dbReference>
<comment type="caution">
    <text evidence="10">The sequence shown here is derived from an EMBL/GenBank/DDBJ whole genome shotgun (WGS) entry which is preliminary data.</text>
</comment>
<reference evidence="10 11" key="1">
    <citation type="submission" date="2019-09" db="EMBL/GenBank/DDBJ databases">
        <title>Bird 10,000 Genomes (B10K) Project - Family phase.</title>
        <authorList>
            <person name="Zhang G."/>
        </authorList>
    </citation>
    <scope>NUCLEOTIDE SEQUENCE [LARGE SCALE GENOMIC DNA]</scope>
    <source>
        <strain evidence="10">B10K-DU-002-35</strain>
        <tissue evidence="10">Muscle</tissue>
    </source>
</reference>
<accession>A0A7L1N9Z4</accession>
<dbReference type="PROSITE" id="PS00028">
    <property type="entry name" value="ZINC_FINGER_C2H2_1"/>
    <property type="match status" value="3"/>
</dbReference>
<dbReference type="InterPro" id="IPR036236">
    <property type="entry name" value="Znf_C2H2_sf"/>
</dbReference>
<protein>
    <submittedName>
        <fullName evidence="10">ZN574 protein</fullName>
    </submittedName>
</protein>
<dbReference type="GO" id="GO:0005634">
    <property type="term" value="C:nucleus"/>
    <property type="evidence" value="ECO:0007669"/>
    <property type="project" value="UniProtKB-SubCell"/>
</dbReference>
<feature type="domain" description="C2H2-type" evidence="9">
    <location>
        <begin position="67"/>
        <end position="91"/>
    </location>
</feature>
<dbReference type="Proteomes" id="UP000565785">
    <property type="component" value="Unassembled WGS sequence"/>
</dbReference>
<feature type="non-terminal residue" evidence="10">
    <location>
        <position position="91"/>
    </location>
</feature>
<evidence type="ECO:0000256" key="4">
    <source>
        <dbReference type="ARBA" id="ARBA00022737"/>
    </source>
</evidence>
<dbReference type="InterPro" id="IPR013087">
    <property type="entry name" value="Znf_C2H2_type"/>
</dbReference>
<dbReference type="InterPro" id="IPR050758">
    <property type="entry name" value="Znf_C2H2-type"/>
</dbReference>
<evidence type="ECO:0000259" key="9">
    <source>
        <dbReference type="PROSITE" id="PS50157"/>
    </source>
</evidence>
<dbReference type="Pfam" id="PF00096">
    <property type="entry name" value="zf-C2H2"/>
    <property type="match status" value="3"/>
</dbReference>
<dbReference type="PANTHER" id="PTHR23234:SF10">
    <property type="entry name" value="RIKEN CDNA 6720489N17 GENE-RELATED"/>
    <property type="match status" value="1"/>
</dbReference>
<dbReference type="FunFam" id="3.30.160.60:FF:002075">
    <property type="entry name" value="zinc finger protein 646"/>
    <property type="match status" value="1"/>
</dbReference>
<organism evidence="10 11">
    <name type="scientific">Rhinopomastus cyanomelas</name>
    <name type="common">Common scimitarbill</name>
    <dbReference type="NCBI Taxonomy" id="113115"/>
    <lineage>
        <taxon>Eukaryota</taxon>
        <taxon>Metazoa</taxon>
        <taxon>Chordata</taxon>
        <taxon>Craniata</taxon>
        <taxon>Vertebrata</taxon>
        <taxon>Euteleostomi</taxon>
        <taxon>Archelosauria</taxon>
        <taxon>Archosauria</taxon>
        <taxon>Dinosauria</taxon>
        <taxon>Saurischia</taxon>
        <taxon>Theropoda</taxon>
        <taxon>Coelurosauria</taxon>
        <taxon>Aves</taxon>
        <taxon>Neognathae</taxon>
        <taxon>Neoaves</taxon>
        <taxon>Telluraves</taxon>
        <taxon>Coraciimorphae</taxon>
        <taxon>Bucerotiformes</taxon>
        <taxon>Rhinopomastidae</taxon>
        <taxon>Rhinopomastus</taxon>
    </lineage>
</organism>
<evidence type="ECO:0000256" key="8">
    <source>
        <dbReference type="PROSITE-ProRule" id="PRU00042"/>
    </source>
</evidence>
<comment type="similarity">
    <text evidence="2">Belongs to the krueppel C2H2-type zinc-finger protein family.</text>
</comment>
<proteinExistence type="inferred from homology"/>
<comment type="subcellular location">
    <subcellularLocation>
        <location evidence="1">Nucleus</location>
    </subcellularLocation>
</comment>
<keyword evidence="6" id="KW-0862">Zinc</keyword>
<dbReference type="GO" id="GO:0032502">
    <property type="term" value="P:developmental process"/>
    <property type="evidence" value="ECO:0007669"/>
    <property type="project" value="UniProtKB-ARBA"/>
</dbReference>
<dbReference type="SUPFAM" id="SSF57667">
    <property type="entry name" value="beta-beta-alpha zinc fingers"/>
    <property type="match status" value="2"/>
</dbReference>
<dbReference type="EMBL" id="VXBP01004135">
    <property type="protein sequence ID" value="NXN96285.1"/>
    <property type="molecule type" value="Genomic_DNA"/>
</dbReference>
<keyword evidence="3" id="KW-0479">Metal-binding</keyword>
<dbReference type="AlphaFoldDB" id="A0A7L1N9Z4"/>
<keyword evidence="4" id="KW-0677">Repeat</keyword>
<evidence type="ECO:0000313" key="11">
    <source>
        <dbReference type="Proteomes" id="UP000565785"/>
    </source>
</evidence>
<evidence type="ECO:0000256" key="6">
    <source>
        <dbReference type="ARBA" id="ARBA00022833"/>
    </source>
</evidence>
<name>A0A7L1N9Z4_RHICY</name>
<evidence type="ECO:0000313" key="10">
    <source>
        <dbReference type="EMBL" id="NXN96285.1"/>
    </source>
</evidence>
<gene>
    <name evidence="10" type="primary">Znf574_0</name>
    <name evidence="10" type="ORF">RHICYA_R10740</name>
</gene>
<feature type="non-terminal residue" evidence="10">
    <location>
        <position position="1"/>
    </location>
</feature>
<dbReference type="GO" id="GO:0008270">
    <property type="term" value="F:zinc ion binding"/>
    <property type="evidence" value="ECO:0007669"/>
    <property type="project" value="UniProtKB-KW"/>
</dbReference>
<dbReference type="Gene3D" id="3.30.160.60">
    <property type="entry name" value="Classic Zinc Finger"/>
    <property type="match status" value="3"/>
</dbReference>
<evidence type="ECO:0000256" key="5">
    <source>
        <dbReference type="ARBA" id="ARBA00022771"/>
    </source>
</evidence>
<evidence type="ECO:0000256" key="1">
    <source>
        <dbReference type="ARBA" id="ARBA00004123"/>
    </source>
</evidence>
<feature type="domain" description="C2H2-type" evidence="9">
    <location>
        <begin position="11"/>
        <end position="38"/>
    </location>
</feature>
<evidence type="ECO:0000256" key="7">
    <source>
        <dbReference type="ARBA" id="ARBA00023242"/>
    </source>
</evidence>
<keyword evidence="11" id="KW-1185">Reference proteome</keyword>
<dbReference type="FunFam" id="3.30.160.60:FF:001158">
    <property type="entry name" value="zinc finger protein 22"/>
    <property type="match status" value="1"/>
</dbReference>
<dbReference type="FunFam" id="3.30.160.60:FF:000202">
    <property type="entry name" value="Zinc finger protein 574"/>
    <property type="match status" value="1"/>
</dbReference>
<dbReference type="OrthoDB" id="8117402at2759"/>
<keyword evidence="5 8" id="KW-0863">Zinc-finger</keyword>
<sequence length="91" mass="10898">HRRIHTGERPYQCSQCPKSFRQSSHLKDHRRLHTGERPFQCSQCPKAFAIAVRLVEHRRLHTGERPYRCPHGGCTRAFRSFSNLWKHRRSH</sequence>
<evidence type="ECO:0000256" key="3">
    <source>
        <dbReference type="ARBA" id="ARBA00022723"/>
    </source>
</evidence>
<keyword evidence="7" id="KW-0539">Nucleus</keyword>
<dbReference type="PANTHER" id="PTHR23234">
    <property type="entry name" value="ZNF44 PROTEIN"/>
    <property type="match status" value="1"/>
</dbReference>
<dbReference type="PROSITE" id="PS50157">
    <property type="entry name" value="ZINC_FINGER_C2H2_2"/>
    <property type="match status" value="3"/>
</dbReference>